<dbReference type="PANTHER" id="PTHR24185:SF1">
    <property type="entry name" value="CALCIUM-INDEPENDENT PHOSPHOLIPASE A2-GAMMA"/>
    <property type="match status" value="1"/>
</dbReference>
<dbReference type="STRING" id="933852.A0A0C3AZ24"/>
<evidence type="ECO:0000256" key="2">
    <source>
        <dbReference type="ARBA" id="ARBA00022963"/>
    </source>
</evidence>
<accession>A0A0C3AZ24</accession>
<reference evidence="7 8" key="1">
    <citation type="submission" date="2014-04" db="EMBL/GenBank/DDBJ databases">
        <authorList>
            <consortium name="DOE Joint Genome Institute"/>
            <person name="Kuo A."/>
            <person name="Zuccaro A."/>
            <person name="Kohler A."/>
            <person name="Nagy L.G."/>
            <person name="Floudas D."/>
            <person name="Copeland A."/>
            <person name="Barry K.W."/>
            <person name="Cichocki N."/>
            <person name="Veneault-Fourrey C."/>
            <person name="LaButti K."/>
            <person name="Lindquist E.A."/>
            <person name="Lipzen A."/>
            <person name="Lundell T."/>
            <person name="Morin E."/>
            <person name="Murat C."/>
            <person name="Sun H."/>
            <person name="Tunlid A."/>
            <person name="Henrissat B."/>
            <person name="Grigoriev I.V."/>
            <person name="Hibbett D.S."/>
            <person name="Martin F."/>
            <person name="Nordberg H.P."/>
            <person name="Cantor M.N."/>
            <person name="Hua S.X."/>
        </authorList>
    </citation>
    <scope>NUCLEOTIDE SEQUENCE [LARGE SCALE GENOMIC DNA]</scope>
    <source>
        <strain evidence="7 8">MAFF 305830</strain>
    </source>
</reference>
<dbReference type="InterPro" id="IPR016035">
    <property type="entry name" value="Acyl_Trfase/lysoPLipase"/>
</dbReference>
<dbReference type="EMBL" id="KN824323">
    <property type="protein sequence ID" value="KIM24506.1"/>
    <property type="molecule type" value="Genomic_DNA"/>
</dbReference>
<keyword evidence="5" id="KW-1133">Transmembrane helix</keyword>
<feature type="domain" description="PNPLA" evidence="6">
    <location>
        <begin position="1"/>
        <end position="194"/>
    </location>
</feature>
<gene>
    <name evidence="7" type="ORF">M408DRAFT_53320</name>
</gene>
<keyword evidence="5" id="KW-0812">Transmembrane</keyword>
<feature type="non-terminal residue" evidence="7">
    <location>
        <position position="417"/>
    </location>
</feature>
<proteinExistence type="predicted"/>
<dbReference type="GO" id="GO:0016020">
    <property type="term" value="C:membrane"/>
    <property type="evidence" value="ECO:0007669"/>
    <property type="project" value="TreeGrafter"/>
</dbReference>
<dbReference type="SUPFAM" id="SSF52151">
    <property type="entry name" value="FabD/lysophospholipase-like"/>
    <property type="match status" value="1"/>
</dbReference>
<dbReference type="GO" id="GO:0047499">
    <property type="term" value="F:calcium-independent phospholipase A2 activity"/>
    <property type="evidence" value="ECO:0007669"/>
    <property type="project" value="TreeGrafter"/>
</dbReference>
<dbReference type="InterPro" id="IPR002641">
    <property type="entry name" value="PNPLA_dom"/>
</dbReference>
<dbReference type="GO" id="GO:0046486">
    <property type="term" value="P:glycerolipid metabolic process"/>
    <property type="evidence" value="ECO:0007669"/>
    <property type="project" value="UniProtKB-ARBA"/>
</dbReference>
<evidence type="ECO:0000256" key="4">
    <source>
        <dbReference type="PROSITE-ProRule" id="PRU01161"/>
    </source>
</evidence>
<dbReference type="PROSITE" id="PS51635">
    <property type="entry name" value="PNPLA"/>
    <property type="match status" value="1"/>
</dbReference>
<dbReference type="Proteomes" id="UP000054097">
    <property type="component" value="Unassembled WGS sequence"/>
</dbReference>
<evidence type="ECO:0000313" key="8">
    <source>
        <dbReference type="Proteomes" id="UP000054097"/>
    </source>
</evidence>
<sequence length="417" mass="45933">DSGGPRGLSQLTTLTQLMHRLNYDTRDDLTKRPCDFFDMIGGVGSGGFIAIILVILGLTAEEALDEFINLSTNVLDKPDVDAETRTVALKQYIDGLLERHEVDPNIRILDSSHRSTDCKLATLVSYKGHAGSTCVLRNYSVRKEQTPNLAIADALMATLATPPMFIPTQILKDAATFEYMGADWALSNPVEEIIAEAHDTLGAEQRVACLLSLGCGHSGVFAAPNGPQPVAWNEFLESLVTDSERKANGIDSRMGHLGFYYRFSVSNGLERTSKNRPGDIVTHTQAYLDDATVSRKMDACAESLRIRDGLSSLEQLRRFTFRIFIDGSSEDRIRADILRNVRSLGIEHSQKSFEDCLLFLSQPLPNGMWLLVYDNVDDPDLDLSSFLPRGYSCGAAITSRNGLLGELHPKGHLPLDI</sequence>
<name>A0A0C3AZ24_SERVB</name>
<evidence type="ECO:0000256" key="1">
    <source>
        <dbReference type="ARBA" id="ARBA00022801"/>
    </source>
</evidence>
<feature type="non-terminal residue" evidence="7">
    <location>
        <position position="1"/>
    </location>
</feature>
<reference evidence="8" key="2">
    <citation type="submission" date="2015-01" db="EMBL/GenBank/DDBJ databases">
        <title>Evolutionary Origins and Diversification of the Mycorrhizal Mutualists.</title>
        <authorList>
            <consortium name="DOE Joint Genome Institute"/>
            <consortium name="Mycorrhizal Genomics Consortium"/>
            <person name="Kohler A."/>
            <person name="Kuo A."/>
            <person name="Nagy L.G."/>
            <person name="Floudas D."/>
            <person name="Copeland A."/>
            <person name="Barry K.W."/>
            <person name="Cichocki N."/>
            <person name="Veneault-Fourrey C."/>
            <person name="LaButti K."/>
            <person name="Lindquist E.A."/>
            <person name="Lipzen A."/>
            <person name="Lundell T."/>
            <person name="Morin E."/>
            <person name="Murat C."/>
            <person name="Riley R."/>
            <person name="Ohm R."/>
            <person name="Sun H."/>
            <person name="Tunlid A."/>
            <person name="Henrissat B."/>
            <person name="Grigoriev I.V."/>
            <person name="Hibbett D.S."/>
            <person name="Martin F."/>
        </authorList>
    </citation>
    <scope>NUCLEOTIDE SEQUENCE [LARGE SCALE GENOMIC DNA]</scope>
    <source>
        <strain evidence="8">MAFF 305830</strain>
    </source>
</reference>
<feature type="transmembrane region" description="Helical" evidence="5">
    <location>
        <begin position="36"/>
        <end position="58"/>
    </location>
</feature>
<keyword evidence="5" id="KW-0472">Membrane</keyword>
<dbReference type="Pfam" id="PF01734">
    <property type="entry name" value="Patatin"/>
    <property type="match status" value="1"/>
</dbReference>
<dbReference type="OrthoDB" id="1658288at2759"/>
<evidence type="ECO:0000259" key="6">
    <source>
        <dbReference type="PROSITE" id="PS51635"/>
    </source>
</evidence>
<dbReference type="GO" id="GO:0016042">
    <property type="term" value="P:lipid catabolic process"/>
    <property type="evidence" value="ECO:0007669"/>
    <property type="project" value="UniProtKB-KW"/>
</dbReference>
<dbReference type="AlphaFoldDB" id="A0A0C3AZ24"/>
<dbReference type="GO" id="GO:0019369">
    <property type="term" value="P:arachidonate metabolic process"/>
    <property type="evidence" value="ECO:0007669"/>
    <property type="project" value="TreeGrafter"/>
</dbReference>
<evidence type="ECO:0000256" key="5">
    <source>
        <dbReference type="SAM" id="Phobius"/>
    </source>
</evidence>
<protein>
    <recommendedName>
        <fullName evidence="6">PNPLA domain-containing protein</fullName>
    </recommendedName>
</protein>
<keyword evidence="1" id="KW-0378">Hydrolase</keyword>
<evidence type="ECO:0000313" key="7">
    <source>
        <dbReference type="EMBL" id="KIM24506.1"/>
    </source>
</evidence>
<dbReference type="HOGENOM" id="CLU_000288_144_5_1"/>
<comment type="caution">
    <text evidence="4">Lacks conserved residue(s) required for the propagation of feature annotation.</text>
</comment>
<evidence type="ECO:0000256" key="3">
    <source>
        <dbReference type="ARBA" id="ARBA00023098"/>
    </source>
</evidence>
<organism evidence="7 8">
    <name type="scientific">Serendipita vermifera MAFF 305830</name>
    <dbReference type="NCBI Taxonomy" id="933852"/>
    <lineage>
        <taxon>Eukaryota</taxon>
        <taxon>Fungi</taxon>
        <taxon>Dikarya</taxon>
        <taxon>Basidiomycota</taxon>
        <taxon>Agaricomycotina</taxon>
        <taxon>Agaricomycetes</taxon>
        <taxon>Sebacinales</taxon>
        <taxon>Serendipitaceae</taxon>
        <taxon>Serendipita</taxon>
    </lineage>
</organism>
<dbReference type="Gene3D" id="3.40.1090.10">
    <property type="entry name" value="Cytosolic phospholipase A2 catalytic domain"/>
    <property type="match status" value="1"/>
</dbReference>
<dbReference type="PANTHER" id="PTHR24185">
    <property type="entry name" value="CALCIUM-INDEPENDENT PHOSPHOLIPASE A2-GAMMA"/>
    <property type="match status" value="1"/>
</dbReference>
<keyword evidence="2" id="KW-0442">Lipid degradation</keyword>
<keyword evidence="8" id="KW-1185">Reference proteome</keyword>
<keyword evidence="3" id="KW-0443">Lipid metabolism</keyword>